<dbReference type="GO" id="GO:0005886">
    <property type="term" value="C:plasma membrane"/>
    <property type="evidence" value="ECO:0007669"/>
    <property type="project" value="TreeGrafter"/>
</dbReference>
<dbReference type="SUPFAM" id="SSF82693">
    <property type="entry name" value="Multidrug efflux transporter AcrB pore domain, PN1, PN2, PC1 and PC2 subdomains"/>
    <property type="match status" value="1"/>
</dbReference>
<dbReference type="AlphaFoldDB" id="T0ZCP6"/>
<dbReference type="PANTHER" id="PTHR32063">
    <property type="match status" value="1"/>
</dbReference>
<proteinExistence type="predicted"/>
<accession>T0ZCP6</accession>
<name>T0ZCP6_9ZZZZ</name>
<evidence type="ECO:0000313" key="1">
    <source>
        <dbReference type="EMBL" id="EQD41962.1"/>
    </source>
</evidence>
<dbReference type="SUPFAM" id="SSF82714">
    <property type="entry name" value="Multidrug efflux transporter AcrB TolC docking domain, DN and DC subdomains"/>
    <property type="match status" value="1"/>
</dbReference>
<feature type="non-terminal residue" evidence="1">
    <location>
        <position position="180"/>
    </location>
</feature>
<dbReference type="Gene3D" id="3.30.2090.10">
    <property type="entry name" value="Multidrug efflux transporter AcrB TolC docking domain, DN and DC subdomains"/>
    <property type="match status" value="1"/>
</dbReference>
<dbReference type="Pfam" id="PF00873">
    <property type="entry name" value="ACR_tran"/>
    <property type="match status" value="1"/>
</dbReference>
<dbReference type="Gene3D" id="3.30.70.1440">
    <property type="entry name" value="Multidrug efflux transporter AcrB pore domain"/>
    <property type="match status" value="1"/>
</dbReference>
<protein>
    <submittedName>
        <fullName evidence="1">Multidrug-efflux system, acriflavin resistance protein</fullName>
    </submittedName>
</protein>
<dbReference type="GO" id="GO:0042910">
    <property type="term" value="F:xenobiotic transmembrane transporter activity"/>
    <property type="evidence" value="ECO:0007669"/>
    <property type="project" value="TreeGrafter"/>
</dbReference>
<dbReference type="EMBL" id="AUZX01011767">
    <property type="protein sequence ID" value="EQD41962.1"/>
    <property type="molecule type" value="Genomic_DNA"/>
</dbReference>
<dbReference type="InterPro" id="IPR001036">
    <property type="entry name" value="Acrflvin-R"/>
</dbReference>
<dbReference type="PANTHER" id="PTHR32063:SF11">
    <property type="entry name" value="CATION OR DRUG EFFLUX SYSTEM PROTEIN"/>
    <property type="match status" value="1"/>
</dbReference>
<sequence length="180" mass="19591">MGSTGGFEFEVEDLTGKGSRALDEVTQSLMAEARKQPEIEARQVFTTFSTSTPQFEYDLDRSKAKLLGLSLPDIFSTLQIYLGSLYVNDFNLYGRTFRVTLQAEKEARGAPGDLSRLYVRNVSGNMIPLDALGHLEPMVGPETVNHYNIYGSALINGGPAAGFSSGDAINAMERAAKKTL</sequence>
<reference evidence="1" key="2">
    <citation type="journal article" date="2014" name="ISME J.">
        <title>Microbial stratification in low pH oxic and suboxic macroscopic growths along an acid mine drainage.</title>
        <authorList>
            <person name="Mendez-Garcia C."/>
            <person name="Mesa V."/>
            <person name="Sprenger R.R."/>
            <person name="Richter M."/>
            <person name="Diez M.S."/>
            <person name="Solano J."/>
            <person name="Bargiela R."/>
            <person name="Golyshina O.V."/>
            <person name="Manteca A."/>
            <person name="Ramos J.L."/>
            <person name="Gallego J.R."/>
            <person name="Llorente I."/>
            <person name="Martins Dos Santos V.A."/>
            <person name="Jensen O.N."/>
            <person name="Pelaez A.I."/>
            <person name="Sanchez J."/>
            <person name="Ferrer M."/>
        </authorList>
    </citation>
    <scope>NUCLEOTIDE SEQUENCE</scope>
</reference>
<organism evidence="1">
    <name type="scientific">mine drainage metagenome</name>
    <dbReference type="NCBI Taxonomy" id="410659"/>
    <lineage>
        <taxon>unclassified sequences</taxon>
        <taxon>metagenomes</taxon>
        <taxon>ecological metagenomes</taxon>
    </lineage>
</organism>
<comment type="caution">
    <text evidence="1">The sequence shown here is derived from an EMBL/GenBank/DDBJ whole genome shotgun (WGS) entry which is preliminary data.</text>
</comment>
<dbReference type="InterPro" id="IPR027463">
    <property type="entry name" value="AcrB_DN_DC_subdom"/>
</dbReference>
<gene>
    <name evidence="1" type="ORF">B1A_16013</name>
</gene>
<reference evidence="1" key="1">
    <citation type="submission" date="2013-08" db="EMBL/GenBank/DDBJ databases">
        <authorList>
            <person name="Mendez C."/>
            <person name="Richter M."/>
            <person name="Ferrer M."/>
            <person name="Sanchez J."/>
        </authorList>
    </citation>
    <scope>NUCLEOTIDE SEQUENCE</scope>
</reference>